<dbReference type="InterPro" id="IPR040371">
    <property type="entry name" value="RMC1"/>
</dbReference>
<dbReference type="GO" id="GO:0005765">
    <property type="term" value="C:lysosomal membrane"/>
    <property type="evidence" value="ECO:0007669"/>
    <property type="project" value="TreeGrafter"/>
</dbReference>
<evidence type="ECO:0000259" key="2">
    <source>
        <dbReference type="Pfam" id="PF07035"/>
    </source>
</evidence>
<dbReference type="PANTHER" id="PTHR12897:SF4">
    <property type="entry name" value="REGULATOR OF MON1-CCZ1 COMPLEX"/>
    <property type="match status" value="1"/>
</dbReference>
<feature type="domain" description="Mic1" evidence="2">
    <location>
        <begin position="544"/>
        <end position="664"/>
    </location>
</feature>
<accession>A0A0G4EK70</accession>
<evidence type="ECO:0000313" key="3">
    <source>
        <dbReference type="EMBL" id="CEL96954.1"/>
    </source>
</evidence>
<dbReference type="Pfam" id="PF07035">
    <property type="entry name" value="RMC1_C"/>
    <property type="match status" value="1"/>
</dbReference>
<feature type="region of interest" description="Disordered" evidence="1">
    <location>
        <begin position="509"/>
        <end position="533"/>
    </location>
</feature>
<dbReference type="STRING" id="1169540.A0A0G4EK70"/>
<dbReference type="SUPFAM" id="SSF69322">
    <property type="entry name" value="Tricorn protease domain 2"/>
    <property type="match status" value="1"/>
</dbReference>
<name>A0A0G4EK70_VITBC</name>
<feature type="compositionally biased region" description="Basic and acidic residues" evidence="1">
    <location>
        <begin position="788"/>
        <end position="813"/>
    </location>
</feature>
<evidence type="ECO:0000256" key="1">
    <source>
        <dbReference type="SAM" id="MobiDB-lite"/>
    </source>
</evidence>
<dbReference type="EMBL" id="CDMY01000249">
    <property type="protein sequence ID" value="CEL96954.1"/>
    <property type="molecule type" value="Genomic_DNA"/>
</dbReference>
<dbReference type="Proteomes" id="UP000041254">
    <property type="component" value="Unassembled WGS sequence"/>
</dbReference>
<gene>
    <name evidence="3" type="ORF">Vbra_3947</name>
</gene>
<feature type="compositionally biased region" description="Polar residues" evidence="1">
    <location>
        <begin position="765"/>
        <end position="780"/>
    </location>
</feature>
<keyword evidence="4" id="KW-1185">Reference proteome</keyword>
<dbReference type="PhylomeDB" id="A0A0G4EK70"/>
<dbReference type="OMA" id="CQHFANL"/>
<feature type="region of interest" description="Disordered" evidence="1">
    <location>
        <begin position="723"/>
        <end position="813"/>
    </location>
</feature>
<proteinExistence type="predicted"/>
<protein>
    <recommendedName>
        <fullName evidence="2">Mic1 domain-containing protein</fullName>
    </recommendedName>
</protein>
<reference evidence="3 4" key="1">
    <citation type="submission" date="2014-11" db="EMBL/GenBank/DDBJ databases">
        <authorList>
            <person name="Zhu J."/>
            <person name="Qi W."/>
            <person name="Song R."/>
        </authorList>
    </citation>
    <scope>NUCLEOTIDE SEQUENCE [LARGE SCALE GENOMIC DNA]</scope>
</reference>
<dbReference type="InterPro" id="IPR009755">
    <property type="entry name" value="RMC1_C"/>
</dbReference>
<dbReference type="GO" id="GO:0035658">
    <property type="term" value="C:Mon1-Ccz1 complex"/>
    <property type="evidence" value="ECO:0007669"/>
    <property type="project" value="InterPro"/>
</dbReference>
<organism evidence="3 4">
    <name type="scientific">Vitrella brassicaformis (strain CCMP3155)</name>
    <dbReference type="NCBI Taxonomy" id="1169540"/>
    <lineage>
        <taxon>Eukaryota</taxon>
        <taxon>Sar</taxon>
        <taxon>Alveolata</taxon>
        <taxon>Colpodellida</taxon>
        <taxon>Vitrellaceae</taxon>
        <taxon>Vitrella</taxon>
    </lineage>
</organism>
<dbReference type="GO" id="GO:0031902">
    <property type="term" value="C:late endosome membrane"/>
    <property type="evidence" value="ECO:0007669"/>
    <property type="project" value="TreeGrafter"/>
</dbReference>
<dbReference type="VEuPathDB" id="CryptoDB:Vbra_3947"/>
<dbReference type="InParanoid" id="A0A0G4EK70"/>
<dbReference type="GO" id="GO:0010506">
    <property type="term" value="P:regulation of autophagy"/>
    <property type="evidence" value="ECO:0007669"/>
    <property type="project" value="InterPro"/>
</dbReference>
<sequence>MAAASSSASPLYLSAPLYTWEVSGEDHVSYDEFHQRVLHQQPEGFFAIDIAKEGLARDGLLVKFRPVRAIRFSPDGSYFAYLADTKPPTMGAVNVLHPETIDVPVPLRTAGGDWTILAFFWLPAVYVEFADLVVVSTMGIDVYRFTYDTLTVKHLRRFPATASICWYESSSGFVVLATGPRTLQPYLLYCKTPTKLPKFELNLQRHGSLEAQDVAIMTLYEWTFCIHMDTMAGRVALRSLSGPHPADIVLDVQGPGPLRLSRVDNLLVVHRLDKCISLIFDIKQGKTLTPICRPAPLAVRHEGSGPDDYAGGGLLSLGSGMRGVGVVGEVEGHGEDDAVSVTDSHSSVELYSPQWRFVSADMIVDEGAGVVYRLELNMDAVADELMQISKVEVVRVLLRRINCRPRVVSTLRKALDQQAPLEDLALLFSVLNQVYRAAIERVPHKVAAATTRRATVSLDMLLQFVGQQTILTEKDVVLEVMYPYLLAIAKAPPNAPILELAYQRRFGPPTQPAAPAAAREGDGGGGDGEGEKGMDELKSDGVPYLMSVALEYMRSLLNLQILPHRILQAFVFEVGVFFEQDSLLQQLLQYHVLLDSIDLAQRLFGLWKRTGYAWARQACLDMSLRLREWSLIADVLIDLKEYLDVVPMLRRHGVSTYPIKEFLHKVADDVEAQQADPFVLPHVLESVRAWRRDSQENPSKVPPPNLRECGLWLPDIRFGDEDSAAPGHSSIAGYHGRDRPRLSPAGISGTTSTSNPHPHHPHGQPDSSKWSSPGLSSRSAADSPPLTHLDHHAEGGLGEERKAEGGDESKLGG</sequence>
<dbReference type="PANTHER" id="PTHR12897">
    <property type="entry name" value="COLON CANCER-ASSOCIATED PROTEIN MIC1"/>
    <property type="match status" value="1"/>
</dbReference>
<dbReference type="OrthoDB" id="264532at2759"/>
<evidence type="ECO:0000313" key="4">
    <source>
        <dbReference type="Proteomes" id="UP000041254"/>
    </source>
</evidence>
<dbReference type="AlphaFoldDB" id="A0A0G4EK70"/>